<dbReference type="Proteomes" id="UP000076967">
    <property type="component" value="Unassembled WGS sequence"/>
</dbReference>
<name>A0A168LMQ6_9BACL</name>
<organism evidence="9 10">
    <name type="scientific">Paenibacillus glacialis</name>
    <dbReference type="NCBI Taxonomy" id="494026"/>
    <lineage>
        <taxon>Bacteria</taxon>
        <taxon>Bacillati</taxon>
        <taxon>Bacillota</taxon>
        <taxon>Bacilli</taxon>
        <taxon>Bacillales</taxon>
        <taxon>Paenibacillaceae</taxon>
        <taxon>Paenibacillus</taxon>
    </lineage>
</organism>
<keyword evidence="4" id="KW-0249">Electron transport</keyword>
<dbReference type="GO" id="GO:0016020">
    <property type="term" value="C:membrane"/>
    <property type="evidence" value="ECO:0007669"/>
    <property type="project" value="InterPro"/>
</dbReference>
<evidence type="ECO:0000256" key="1">
    <source>
        <dbReference type="ARBA" id="ARBA00022448"/>
    </source>
</evidence>
<comment type="PTM">
    <text evidence="6">Binds 1 heme c group covalently per subunit.</text>
</comment>
<keyword evidence="3 7" id="KW-0479">Metal-binding</keyword>
<evidence type="ECO:0000259" key="8">
    <source>
        <dbReference type="PROSITE" id="PS51007"/>
    </source>
</evidence>
<evidence type="ECO:0000256" key="3">
    <source>
        <dbReference type="ARBA" id="ARBA00022723"/>
    </source>
</evidence>
<dbReference type="GO" id="GO:0020037">
    <property type="term" value="F:heme binding"/>
    <property type="evidence" value="ECO:0007669"/>
    <property type="project" value="InterPro"/>
</dbReference>
<dbReference type="Gene3D" id="1.10.760.10">
    <property type="entry name" value="Cytochrome c-like domain"/>
    <property type="match status" value="1"/>
</dbReference>
<gene>
    <name evidence="9" type="ORF">PGLA_08565</name>
</gene>
<dbReference type="GO" id="GO:0005506">
    <property type="term" value="F:iron ion binding"/>
    <property type="evidence" value="ECO:0007669"/>
    <property type="project" value="InterPro"/>
</dbReference>
<evidence type="ECO:0000256" key="4">
    <source>
        <dbReference type="ARBA" id="ARBA00022982"/>
    </source>
</evidence>
<dbReference type="PANTHER" id="PTHR37823:SF4">
    <property type="entry name" value="MENAQUINOL-CYTOCHROME C REDUCTASE CYTOCHROME B_C SUBUNIT"/>
    <property type="match status" value="1"/>
</dbReference>
<dbReference type="PRINTS" id="PR00605">
    <property type="entry name" value="CYTCHROMECIC"/>
</dbReference>
<dbReference type="GO" id="GO:0009055">
    <property type="term" value="F:electron transfer activity"/>
    <property type="evidence" value="ECO:0007669"/>
    <property type="project" value="InterPro"/>
</dbReference>
<protein>
    <submittedName>
        <fullName evidence="9">Cytochrome C</fullName>
    </submittedName>
</protein>
<dbReference type="InterPro" id="IPR008168">
    <property type="entry name" value="Cyt_C_IC"/>
</dbReference>
<evidence type="ECO:0000313" key="10">
    <source>
        <dbReference type="Proteomes" id="UP000076967"/>
    </source>
</evidence>
<reference evidence="9 10" key="1">
    <citation type="submission" date="2016-03" db="EMBL/GenBank/DDBJ databases">
        <title>Draft genome sequence of Paenibacillus glacialis DSM 22343.</title>
        <authorList>
            <person name="Shin S.-K."/>
            <person name="Yi H."/>
        </authorList>
    </citation>
    <scope>NUCLEOTIDE SEQUENCE [LARGE SCALE GENOMIC DNA]</scope>
    <source>
        <strain evidence="9 10">DSM 22343</strain>
    </source>
</reference>
<comment type="caution">
    <text evidence="9">The sequence shown here is derived from an EMBL/GenBank/DDBJ whole genome shotgun (WGS) entry which is preliminary data.</text>
</comment>
<dbReference type="InterPro" id="IPR012218">
    <property type="entry name" value="Cyt_c_BACSU-c550-type"/>
</dbReference>
<evidence type="ECO:0000256" key="6">
    <source>
        <dbReference type="PIRSR" id="PIRSR000025-1"/>
    </source>
</evidence>
<keyword evidence="10" id="KW-1185">Reference proteome</keyword>
<feature type="binding site" description="covalent" evidence="6">
    <location>
        <position position="56"/>
    </location>
    <ligand>
        <name>heme c</name>
        <dbReference type="ChEBI" id="CHEBI:61717"/>
    </ligand>
</feature>
<dbReference type="SUPFAM" id="SSF46626">
    <property type="entry name" value="Cytochrome c"/>
    <property type="match status" value="1"/>
</dbReference>
<dbReference type="InterPro" id="IPR036909">
    <property type="entry name" value="Cyt_c-like_dom_sf"/>
</dbReference>
<dbReference type="EMBL" id="LVJH01000011">
    <property type="protein sequence ID" value="OAB43607.1"/>
    <property type="molecule type" value="Genomic_DNA"/>
</dbReference>
<dbReference type="InterPro" id="IPR051811">
    <property type="entry name" value="Cytochrome_c550/c551-like"/>
</dbReference>
<dbReference type="InterPro" id="IPR009056">
    <property type="entry name" value="Cyt_c-like_dom"/>
</dbReference>
<keyword evidence="1" id="KW-0813">Transport</keyword>
<feature type="domain" description="Cytochrome c" evidence="8">
    <location>
        <begin position="43"/>
        <end position="118"/>
    </location>
</feature>
<keyword evidence="2 6" id="KW-0349">Heme</keyword>
<keyword evidence="5 7" id="KW-0408">Iron</keyword>
<evidence type="ECO:0000256" key="7">
    <source>
        <dbReference type="PIRSR" id="PIRSR000025-2"/>
    </source>
</evidence>
<sequence>MQKYIMSGFFFTACILALVLIFTLPGKEEVAKEAKPSMPEVVLDAAAAETLVKANCISCHGDQLQGGAGPNLQKIGSTLSPEEIYSLVGKGKGIMPAFKGSLKEEEIANVAQFLATKK</sequence>
<feature type="binding site" description="axial binding residue" evidence="7">
    <location>
        <position position="95"/>
    </location>
    <ligand>
        <name>heme c</name>
        <dbReference type="ChEBI" id="CHEBI:61717"/>
    </ligand>
    <ligandPart>
        <name>Fe</name>
        <dbReference type="ChEBI" id="CHEBI:18248"/>
    </ligandPart>
</feature>
<dbReference type="PROSITE" id="PS51007">
    <property type="entry name" value="CYTC"/>
    <property type="match status" value="1"/>
</dbReference>
<dbReference type="AlphaFoldDB" id="A0A168LMQ6"/>
<dbReference type="PANTHER" id="PTHR37823">
    <property type="entry name" value="CYTOCHROME C-553-LIKE"/>
    <property type="match status" value="1"/>
</dbReference>
<dbReference type="Pfam" id="PF13442">
    <property type="entry name" value="Cytochrome_CBB3"/>
    <property type="match status" value="1"/>
</dbReference>
<dbReference type="OrthoDB" id="7933886at2"/>
<proteinExistence type="predicted"/>
<dbReference type="PIRSF" id="PIRSF000025">
    <property type="entry name" value="Cytc_Bsub_c550"/>
    <property type="match status" value="1"/>
</dbReference>
<accession>A0A168LMQ6</accession>
<feature type="binding site" description="axial binding residue" evidence="7">
    <location>
        <position position="60"/>
    </location>
    <ligand>
        <name>heme c</name>
        <dbReference type="ChEBI" id="CHEBI:61717"/>
    </ligand>
    <ligandPart>
        <name>Fe</name>
        <dbReference type="ChEBI" id="CHEBI:18248"/>
    </ligandPart>
</feature>
<evidence type="ECO:0000256" key="2">
    <source>
        <dbReference type="ARBA" id="ARBA00022617"/>
    </source>
</evidence>
<feature type="binding site" description="covalent" evidence="6">
    <location>
        <position position="59"/>
    </location>
    <ligand>
        <name>heme c</name>
        <dbReference type="ChEBI" id="CHEBI:61717"/>
    </ligand>
</feature>
<evidence type="ECO:0000256" key="5">
    <source>
        <dbReference type="ARBA" id="ARBA00023004"/>
    </source>
</evidence>
<dbReference type="STRING" id="494026.PGLA_08565"/>
<evidence type="ECO:0000313" key="9">
    <source>
        <dbReference type="EMBL" id="OAB43607.1"/>
    </source>
</evidence>
<dbReference type="RefSeq" id="WP_068531597.1">
    <property type="nucleotide sequence ID" value="NZ_LVJH01000011.1"/>
</dbReference>